<comment type="similarity">
    <text evidence="8">Belongs to the FtsL family.</text>
</comment>
<evidence type="ECO:0000256" key="4">
    <source>
        <dbReference type="ARBA" id="ARBA00022692"/>
    </source>
</evidence>
<comment type="subcellular location">
    <subcellularLocation>
        <location evidence="8">Cell inner membrane</location>
        <topology evidence="8">Single-pass type II membrane protein</topology>
    </subcellularLocation>
    <subcellularLocation>
        <location evidence="1">Cell membrane</location>
        <topology evidence="1">Single-pass type II membrane protein</topology>
    </subcellularLocation>
    <text evidence="8">Localizes to the division septum where it forms a ring structure.</text>
</comment>
<dbReference type="STRING" id="1388748.GCA_000463155_00475"/>
<evidence type="ECO:0000256" key="8">
    <source>
        <dbReference type="HAMAP-Rule" id="MF_00910"/>
    </source>
</evidence>
<keyword evidence="8" id="KW-0997">Cell inner membrane</keyword>
<keyword evidence="7 8" id="KW-0131">Cell cycle</keyword>
<evidence type="ECO:0000313" key="11">
    <source>
        <dbReference type="Proteomes" id="UP000240212"/>
    </source>
</evidence>
<dbReference type="GO" id="GO:0032153">
    <property type="term" value="C:cell division site"/>
    <property type="evidence" value="ECO:0007669"/>
    <property type="project" value="UniProtKB-UniRule"/>
</dbReference>
<dbReference type="InterPro" id="IPR011922">
    <property type="entry name" value="Cell_div_FtsL"/>
</dbReference>
<evidence type="ECO:0000256" key="1">
    <source>
        <dbReference type="ARBA" id="ARBA00004401"/>
    </source>
</evidence>
<keyword evidence="5 8" id="KW-1133">Transmembrane helix</keyword>
<keyword evidence="11" id="KW-1185">Reference proteome</keyword>
<proteinExistence type="inferred from homology"/>
<evidence type="ECO:0000256" key="7">
    <source>
        <dbReference type="ARBA" id="ARBA00023306"/>
    </source>
</evidence>
<dbReference type="Proteomes" id="UP000240212">
    <property type="component" value="Unassembled WGS sequence"/>
</dbReference>
<dbReference type="NCBIfam" id="NF008040">
    <property type="entry name" value="PRK10772.1"/>
    <property type="match status" value="1"/>
</dbReference>
<dbReference type="NCBIfam" id="TIGR02209">
    <property type="entry name" value="ftsL_broad"/>
    <property type="match status" value="1"/>
</dbReference>
<keyword evidence="4 8" id="KW-0812">Transmembrane</keyword>
<feature type="transmembrane region" description="Helical" evidence="8">
    <location>
        <begin position="37"/>
        <end position="57"/>
    </location>
</feature>
<evidence type="ECO:0000256" key="9">
    <source>
        <dbReference type="NCBIfam" id="TIGR02209"/>
    </source>
</evidence>
<keyword evidence="6 8" id="KW-0472">Membrane</keyword>
<dbReference type="RefSeq" id="WP_024548848.1">
    <property type="nucleotide sequence ID" value="NZ_CP188034.1"/>
</dbReference>
<dbReference type="OrthoDB" id="6196803at2"/>
<comment type="caution">
    <text evidence="10">The sequence shown here is derived from an EMBL/GenBank/DDBJ whole genome shotgun (WGS) entry which is preliminary data.</text>
</comment>
<evidence type="ECO:0000256" key="3">
    <source>
        <dbReference type="ARBA" id="ARBA00022618"/>
    </source>
</evidence>
<dbReference type="PANTHER" id="PTHR37479:SF1">
    <property type="entry name" value="CELL DIVISION PROTEIN FTSL"/>
    <property type="match status" value="1"/>
</dbReference>
<evidence type="ECO:0000256" key="2">
    <source>
        <dbReference type="ARBA" id="ARBA00022475"/>
    </source>
</evidence>
<evidence type="ECO:0000313" key="10">
    <source>
        <dbReference type="EMBL" id="PSN06908.1"/>
    </source>
</evidence>
<evidence type="ECO:0000256" key="5">
    <source>
        <dbReference type="ARBA" id="ARBA00022989"/>
    </source>
</evidence>
<comment type="subunit">
    <text evidence="8">Part of a complex composed of FtsB, FtsL and FtsQ.</text>
</comment>
<dbReference type="GO" id="GO:0005886">
    <property type="term" value="C:plasma membrane"/>
    <property type="evidence" value="ECO:0007669"/>
    <property type="project" value="UniProtKB-SubCell"/>
</dbReference>
<gene>
    <name evidence="8" type="primary">ftsL</name>
    <name evidence="10" type="ORF">C7G83_15015</name>
</gene>
<accession>A0A2P8VII4</accession>
<sequence length="123" mass="13750">MIGRVSETLSRITGSLGSTERHALPGVIGSDLLRQGKLPLCLFIAIIVTAIIVVTTAHHTRLLTAQREQLVLERDALDIEWRNLILEENALGDHSRVERIATDKLQMQHVDPSQENIVVQKQE</sequence>
<dbReference type="HAMAP" id="MF_00910">
    <property type="entry name" value="FtsL"/>
    <property type="match status" value="1"/>
</dbReference>
<protein>
    <recommendedName>
        <fullName evidence="8 9">Cell division protein FtsL</fullName>
    </recommendedName>
</protein>
<dbReference type="PANTHER" id="PTHR37479">
    <property type="entry name" value="CELL DIVISION PROTEIN FTSL"/>
    <property type="match status" value="1"/>
</dbReference>
<dbReference type="Pfam" id="PF04999">
    <property type="entry name" value="FtsL"/>
    <property type="match status" value="1"/>
</dbReference>
<dbReference type="GO" id="GO:0043093">
    <property type="term" value="P:FtsZ-dependent cytokinesis"/>
    <property type="evidence" value="ECO:0007669"/>
    <property type="project" value="UniProtKB-UniRule"/>
</dbReference>
<reference evidence="10 11" key="1">
    <citation type="submission" date="2018-03" db="EMBL/GenBank/DDBJ databases">
        <title>Draft genome sequence of the first documented clinical Siccibacter turicensis isolate in Austria.</title>
        <authorList>
            <person name="Lepuschitz S."/>
            <person name="Pekard-Amenitsch S."/>
            <person name="Haunold R."/>
            <person name="Schill S."/>
            <person name="Mach R."/>
            <person name="Allerberger F."/>
            <person name="Ruppitsch W."/>
            <person name="Forsythe S.J."/>
        </authorList>
    </citation>
    <scope>NUCLEOTIDE SEQUENCE [LARGE SCALE GENOMIC DNA]</scope>
    <source>
        <strain evidence="10 11">6100069499-17</strain>
    </source>
</reference>
<dbReference type="AlphaFoldDB" id="A0A2P8VII4"/>
<organism evidence="10 11">
    <name type="scientific">Siccibacter turicensis</name>
    <dbReference type="NCBI Taxonomy" id="357233"/>
    <lineage>
        <taxon>Bacteria</taxon>
        <taxon>Pseudomonadati</taxon>
        <taxon>Pseudomonadota</taxon>
        <taxon>Gammaproteobacteria</taxon>
        <taxon>Enterobacterales</taxon>
        <taxon>Enterobacteriaceae</taxon>
        <taxon>Siccibacter</taxon>
    </lineage>
</organism>
<keyword evidence="3 8" id="KW-0132">Cell division</keyword>
<comment type="function">
    <text evidence="8">Essential cell division protein. May link together the upstream cell division proteins, which are predominantly cytoplasmic, with the downstream cell division proteins, which are predominantly periplasmic.</text>
</comment>
<dbReference type="EMBL" id="PYEP01000006">
    <property type="protein sequence ID" value="PSN06908.1"/>
    <property type="molecule type" value="Genomic_DNA"/>
</dbReference>
<evidence type="ECO:0000256" key="6">
    <source>
        <dbReference type="ARBA" id="ARBA00023136"/>
    </source>
</evidence>
<keyword evidence="2 8" id="KW-1003">Cell membrane</keyword>
<name>A0A2P8VII4_9ENTR</name>